<dbReference type="AlphaFoldDB" id="A0A4Y9ZZQ4"/>
<feature type="compositionally biased region" description="Polar residues" evidence="1">
    <location>
        <begin position="1"/>
        <end position="10"/>
    </location>
</feature>
<dbReference type="InterPro" id="IPR001680">
    <property type="entry name" value="WD40_rpt"/>
</dbReference>
<dbReference type="OrthoDB" id="1897642at2759"/>
<reference evidence="2 3" key="1">
    <citation type="submission" date="2019-02" db="EMBL/GenBank/DDBJ databases">
        <title>Genome sequencing of the rare red list fungi Hericium alpestre (H. flagellum).</title>
        <authorList>
            <person name="Buettner E."/>
            <person name="Kellner H."/>
        </authorList>
    </citation>
    <scope>NUCLEOTIDE SEQUENCE [LARGE SCALE GENOMIC DNA]</scope>
    <source>
        <strain evidence="2 3">DSM 108284</strain>
    </source>
</reference>
<proteinExistence type="predicted"/>
<dbReference type="EMBL" id="SFCI01000466">
    <property type="protein sequence ID" value="TFY79640.1"/>
    <property type="molecule type" value="Genomic_DNA"/>
</dbReference>
<accession>A0A4Y9ZZQ4</accession>
<dbReference type="SMART" id="SM00320">
    <property type="entry name" value="WD40"/>
    <property type="match status" value="2"/>
</dbReference>
<evidence type="ECO:0000313" key="3">
    <source>
        <dbReference type="Proteomes" id="UP000298061"/>
    </source>
</evidence>
<dbReference type="Gene3D" id="2.130.10.10">
    <property type="entry name" value="YVTN repeat-like/Quinoprotein amine dehydrogenase"/>
    <property type="match status" value="1"/>
</dbReference>
<dbReference type="PANTHER" id="PTHR47232">
    <property type="entry name" value="TRANSDUCIN FAMILY PROTEIN / WD-40 REPEAT FAMILY PROTEIN"/>
    <property type="match status" value="1"/>
</dbReference>
<evidence type="ECO:0000313" key="2">
    <source>
        <dbReference type="EMBL" id="TFY79640.1"/>
    </source>
</evidence>
<dbReference type="InterPro" id="IPR015943">
    <property type="entry name" value="WD40/YVTN_repeat-like_dom_sf"/>
</dbReference>
<dbReference type="PANTHER" id="PTHR47232:SF1">
    <property type="entry name" value="TRANSDUCIN FAMILY PROTEIN _ WD-40 REPEAT FAMILY PROTEIN"/>
    <property type="match status" value="1"/>
</dbReference>
<comment type="caution">
    <text evidence="2">The sequence shown here is derived from an EMBL/GenBank/DDBJ whole genome shotgun (WGS) entry which is preliminary data.</text>
</comment>
<evidence type="ECO:0000256" key="1">
    <source>
        <dbReference type="SAM" id="MobiDB-lite"/>
    </source>
</evidence>
<name>A0A4Y9ZZQ4_9AGAM</name>
<sequence length="332" mass="36836">MTGAADSTTGPLLARRQVSPQESSRNGLAQIISLQKDRRDKPRRIFKPVNNGLLTSISLHGFVDSVETSSRRRRRTILIPSTPSGELIDDACMVSLPSGPHAILGHARERQQISLLRLSASDSQIHHYDKPKSAGMRSGVSAVCAMMTPLMFASGGHDHNVHLWQIKENSLAASATRLDIKHTSVVQSLVPIHDTSHKLISAGADCNVHLYDLSSERVVRTMKTSNSVYQMHVAASPYTVLLEVAHRELQFELRDYRVVPRNAVQRFGYHDPKVNGRFARGDLRENHFVCGDNDGRMDIFDGQKVVQVLFDESTFIAASEHNQLAFFANPIA</sequence>
<gene>
    <name evidence="2" type="ORF">EWM64_g4379</name>
</gene>
<organism evidence="2 3">
    <name type="scientific">Hericium alpestre</name>
    <dbReference type="NCBI Taxonomy" id="135208"/>
    <lineage>
        <taxon>Eukaryota</taxon>
        <taxon>Fungi</taxon>
        <taxon>Dikarya</taxon>
        <taxon>Basidiomycota</taxon>
        <taxon>Agaricomycotina</taxon>
        <taxon>Agaricomycetes</taxon>
        <taxon>Russulales</taxon>
        <taxon>Hericiaceae</taxon>
        <taxon>Hericium</taxon>
    </lineage>
</organism>
<protein>
    <submittedName>
        <fullName evidence="2">Uncharacterized protein</fullName>
    </submittedName>
</protein>
<feature type="region of interest" description="Disordered" evidence="1">
    <location>
        <begin position="1"/>
        <end position="26"/>
    </location>
</feature>
<dbReference type="STRING" id="135208.A0A4Y9ZZQ4"/>
<dbReference type="Proteomes" id="UP000298061">
    <property type="component" value="Unassembled WGS sequence"/>
</dbReference>
<dbReference type="Pfam" id="PF00400">
    <property type="entry name" value="WD40"/>
    <property type="match status" value="1"/>
</dbReference>
<dbReference type="InterPro" id="IPR036322">
    <property type="entry name" value="WD40_repeat_dom_sf"/>
</dbReference>
<dbReference type="SUPFAM" id="SSF50978">
    <property type="entry name" value="WD40 repeat-like"/>
    <property type="match status" value="1"/>
</dbReference>
<keyword evidence="3" id="KW-1185">Reference proteome</keyword>